<dbReference type="OrthoDB" id="5574423at2"/>
<name>G3IYA6_METTV</name>
<dbReference type="Proteomes" id="UP000004664">
    <property type="component" value="Unassembled WGS sequence"/>
</dbReference>
<dbReference type="eggNOG" id="COG3134">
    <property type="taxonomic scope" value="Bacteria"/>
</dbReference>
<dbReference type="HOGENOM" id="CLU_164707_0_0_6"/>
<evidence type="ECO:0000313" key="3">
    <source>
        <dbReference type="Proteomes" id="UP000004664"/>
    </source>
</evidence>
<gene>
    <name evidence="2" type="ORF">Mettu_3153</name>
</gene>
<dbReference type="RefSeq" id="WP_006892269.1">
    <property type="nucleotide sequence ID" value="NZ_JH109153.1"/>
</dbReference>
<accession>G3IYA6</accession>
<feature type="chain" id="PRO_5003445619" evidence="1">
    <location>
        <begin position="24"/>
        <end position="136"/>
    </location>
</feature>
<keyword evidence="3" id="KW-1185">Reference proteome</keyword>
<keyword evidence="1" id="KW-0732">Signal</keyword>
<feature type="signal peptide" evidence="1">
    <location>
        <begin position="1"/>
        <end position="23"/>
    </location>
</feature>
<organism evidence="2 3">
    <name type="scientific">Methylobacter tundripaludum (strain ATCC BAA-1195 / DSM 17260 / SV96)</name>
    <dbReference type="NCBI Taxonomy" id="697282"/>
    <lineage>
        <taxon>Bacteria</taxon>
        <taxon>Pseudomonadati</taxon>
        <taxon>Pseudomonadota</taxon>
        <taxon>Gammaproteobacteria</taxon>
        <taxon>Methylococcales</taxon>
        <taxon>Methylococcaceae</taxon>
        <taxon>Methylobacter</taxon>
    </lineage>
</organism>
<protein>
    <submittedName>
        <fullName evidence="2">Uncharacterized protein</fullName>
    </submittedName>
</protein>
<reference evidence="2 3" key="1">
    <citation type="submission" date="2011-06" db="EMBL/GenBank/DDBJ databases">
        <title>Genomic sequence of Methylobacter tundripaludum SV96.</title>
        <authorList>
            <consortium name="US DOE Joint Genome Institute"/>
            <person name="Lucas S."/>
            <person name="Han J."/>
            <person name="Lapidus A."/>
            <person name="Cheng J.-F."/>
            <person name="Goodwin L."/>
            <person name="Pitluck S."/>
            <person name="Held B."/>
            <person name="Detter J.C."/>
            <person name="Han C."/>
            <person name="Tapia R."/>
            <person name="Land M."/>
            <person name="Hauser L."/>
            <person name="Kyrpides N."/>
            <person name="Ivanova N."/>
            <person name="Ovchinnikova G."/>
            <person name="Pagani I."/>
            <person name="Klotz M.G."/>
            <person name="Dispirito A.A."/>
            <person name="Murrell J.C."/>
            <person name="Dunfield P."/>
            <person name="Kalyuzhnaya M.G."/>
            <person name="Svenning M."/>
            <person name="Trotsenko Y.A."/>
            <person name="Stein L.Y."/>
            <person name="Woyke T."/>
        </authorList>
    </citation>
    <scope>NUCLEOTIDE SEQUENCE [LARGE SCALE GENOMIC DNA]</scope>
    <source>
        <strain evidence="3">ATCC BAA-1195 / DSM 17260 / SV96</strain>
    </source>
</reference>
<proteinExistence type="predicted"/>
<dbReference type="EMBL" id="JH109153">
    <property type="protein sequence ID" value="EGW20028.1"/>
    <property type="molecule type" value="Genomic_DNA"/>
</dbReference>
<evidence type="ECO:0000313" key="2">
    <source>
        <dbReference type="EMBL" id="EGW20028.1"/>
    </source>
</evidence>
<evidence type="ECO:0000256" key="1">
    <source>
        <dbReference type="SAM" id="SignalP"/>
    </source>
</evidence>
<sequence length="136" mass="15073">MKKLLFLIQLTAAVILFSPPSYADGDWGHRGHGWGHHHGHHHHDDYYPQPQINYYPQPQVNYYPAPQINYYPQPQVNYYQRQAQYSADPRSHQGLAGGVIGSVFGYELGSGDPIATGLGAAAGSFLGNGMSDGYQR</sequence>
<dbReference type="AlphaFoldDB" id="G3IYA6"/>